<comment type="caution">
    <text evidence="1">The sequence shown here is derived from an EMBL/GenBank/DDBJ whole genome shotgun (WGS) entry which is preliminary data.</text>
</comment>
<evidence type="ECO:0000313" key="2">
    <source>
        <dbReference type="Proteomes" id="UP000789920"/>
    </source>
</evidence>
<reference evidence="1" key="1">
    <citation type="submission" date="2021-06" db="EMBL/GenBank/DDBJ databases">
        <authorList>
            <person name="Kallberg Y."/>
            <person name="Tangrot J."/>
            <person name="Rosling A."/>
        </authorList>
    </citation>
    <scope>NUCLEOTIDE SEQUENCE</scope>
    <source>
        <strain evidence="1">MA461A</strain>
    </source>
</reference>
<dbReference type="Proteomes" id="UP000789920">
    <property type="component" value="Unassembled WGS sequence"/>
</dbReference>
<name>A0ACA9SNA0_9GLOM</name>
<sequence>KSTVGKLLAEKLNYQLINSSLFYRYLVLNFQYEDKKVIIAWLSKQQSEDLLSFINDIDNQKNLISDQDAVFIAQNENIRQTINKIIQDITKEKDAEVKMVLSADIEAHVNRQLKQYNIEEFTDV</sequence>
<evidence type="ECO:0000313" key="1">
    <source>
        <dbReference type="EMBL" id="CAG8844696.1"/>
    </source>
</evidence>
<organism evidence="1 2">
    <name type="scientific">Racocetra persica</name>
    <dbReference type="NCBI Taxonomy" id="160502"/>
    <lineage>
        <taxon>Eukaryota</taxon>
        <taxon>Fungi</taxon>
        <taxon>Fungi incertae sedis</taxon>
        <taxon>Mucoromycota</taxon>
        <taxon>Glomeromycotina</taxon>
        <taxon>Glomeromycetes</taxon>
        <taxon>Diversisporales</taxon>
        <taxon>Gigasporaceae</taxon>
        <taxon>Racocetra</taxon>
    </lineage>
</organism>
<proteinExistence type="predicted"/>
<accession>A0ACA9SNA0</accession>
<protein>
    <submittedName>
        <fullName evidence="1">23049_t:CDS:1</fullName>
    </submittedName>
</protein>
<dbReference type="EMBL" id="CAJVQC010143716">
    <property type="protein sequence ID" value="CAG8844696.1"/>
    <property type="molecule type" value="Genomic_DNA"/>
</dbReference>
<keyword evidence="2" id="KW-1185">Reference proteome</keyword>
<feature type="non-terminal residue" evidence="1">
    <location>
        <position position="1"/>
    </location>
</feature>
<gene>
    <name evidence="1" type="ORF">RPERSI_LOCUS33317</name>
</gene>